<reference evidence="1" key="1">
    <citation type="submission" date="2014-09" db="EMBL/GenBank/DDBJ databases">
        <authorList>
            <person name="Magalhaes I.L.F."/>
            <person name="Oliveira U."/>
            <person name="Santos F.R."/>
            <person name="Vidigal T.H.D.A."/>
            <person name="Brescovit A.D."/>
            <person name="Santos A.J."/>
        </authorList>
    </citation>
    <scope>NUCLEOTIDE SEQUENCE</scope>
    <source>
        <tissue evidence="1">Shoot tissue taken approximately 20 cm above the soil surface</tissue>
    </source>
</reference>
<name>A0A0A8ZN88_ARUDO</name>
<evidence type="ECO:0000313" key="1">
    <source>
        <dbReference type="EMBL" id="JAD36322.1"/>
    </source>
</evidence>
<protein>
    <submittedName>
        <fullName evidence="1">Uncharacterized protein</fullName>
    </submittedName>
</protein>
<dbReference type="AlphaFoldDB" id="A0A0A8ZN88"/>
<proteinExistence type="predicted"/>
<accession>A0A0A8ZN88</accession>
<reference evidence="1" key="2">
    <citation type="journal article" date="2015" name="Data Brief">
        <title>Shoot transcriptome of the giant reed, Arundo donax.</title>
        <authorList>
            <person name="Barrero R.A."/>
            <person name="Guerrero F.D."/>
            <person name="Moolhuijzen P."/>
            <person name="Goolsby J.A."/>
            <person name="Tidwell J."/>
            <person name="Bellgard S.E."/>
            <person name="Bellgard M.I."/>
        </authorList>
    </citation>
    <scope>NUCLEOTIDE SEQUENCE</scope>
    <source>
        <tissue evidence="1">Shoot tissue taken approximately 20 cm above the soil surface</tissue>
    </source>
</reference>
<sequence>MGCPIHHYFIQHQYTHKLRKNMIDTSEKSSHEIIFIHVSPRCMTT</sequence>
<dbReference type="EMBL" id="GBRH01261573">
    <property type="protein sequence ID" value="JAD36322.1"/>
    <property type="molecule type" value="Transcribed_RNA"/>
</dbReference>
<organism evidence="1">
    <name type="scientific">Arundo donax</name>
    <name type="common">Giant reed</name>
    <name type="synonym">Donax arundinaceus</name>
    <dbReference type="NCBI Taxonomy" id="35708"/>
    <lineage>
        <taxon>Eukaryota</taxon>
        <taxon>Viridiplantae</taxon>
        <taxon>Streptophyta</taxon>
        <taxon>Embryophyta</taxon>
        <taxon>Tracheophyta</taxon>
        <taxon>Spermatophyta</taxon>
        <taxon>Magnoliopsida</taxon>
        <taxon>Liliopsida</taxon>
        <taxon>Poales</taxon>
        <taxon>Poaceae</taxon>
        <taxon>PACMAD clade</taxon>
        <taxon>Arundinoideae</taxon>
        <taxon>Arundineae</taxon>
        <taxon>Arundo</taxon>
    </lineage>
</organism>